<feature type="transmembrane region" description="Helical" evidence="1">
    <location>
        <begin position="35"/>
        <end position="59"/>
    </location>
</feature>
<keyword evidence="1" id="KW-0472">Membrane</keyword>
<organism evidence="3 4">
    <name type="scientific">Natrinema soli</name>
    <dbReference type="NCBI Taxonomy" id="1930624"/>
    <lineage>
        <taxon>Archaea</taxon>
        <taxon>Methanobacteriati</taxon>
        <taxon>Methanobacteriota</taxon>
        <taxon>Stenosarchaea group</taxon>
        <taxon>Halobacteria</taxon>
        <taxon>Halobacteriales</taxon>
        <taxon>Natrialbaceae</taxon>
        <taxon>Natrinema</taxon>
    </lineage>
</organism>
<dbReference type="RefSeq" id="WP_273742318.1">
    <property type="nucleotide sequence ID" value="NZ_JAQIVI010000803.1"/>
</dbReference>
<dbReference type="PANTHER" id="PTHR37938:SF1">
    <property type="entry name" value="BLL0215 PROTEIN"/>
    <property type="match status" value="1"/>
</dbReference>
<dbReference type="InterPro" id="IPR005182">
    <property type="entry name" value="YdbS-like_PH"/>
</dbReference>
<dbReference type="Pfam" id="PF03703">
    <property type="entry name" value="bPH_2"/>
    <property type="match status" value="1"/>
</dbReference>
<protein>
    <submittedName>
        <fullName evidence="3">PH domain-containing protein</fullName>
    </submittedName>
</protein>
<feature type="domain" description="YdbS-like PH" evidence="2">
    <location>
        <begin position="91"/>
        <end position="167"/>
    </location>
</feature>
<evidence type="ECO:0000259" key="2">
    <source>
        <dbReference type="Pfam" id="PF03703"/>
    </source>
</evidence>
<keyword evidence="1" id="KW-1133">Transmembrane helix</keyword>
<comment type="caution">
    <text evidence="3">The sequence shown here is derived from an EMBL/GenBank/DDBJ whole genome shotgun (WGS) entry which is preliminary data.</text>
</comment>
<name>A0ABD5T0F5_9EURY</name>
<gene>
    <name evidence="3" type="ORF">ACFQE6_33075</name>
</gene>
<dbReference type="AlphaFoldDB" id="A0ABD5T0F5"/>
<evidence type="ECO:0000313" key="3">
    <source>
        <dbReference type="EMBL" id="MFC6769701.1"/>
    </source>
</evidence>
<feature type="transmembrane region" description="Helical" evidence="1">
    <location>
        <begin position="65"/>
        <end position="85"/>
    </location>
</feature>
<proteinExistence type="predicted"/>
<dbReference type="EMBL" id="JBHSWV010000803">
    <property type="protein sequence ID" value="MFC6769701.1"/>
    <property type="molecule type" value="Genomic_DNA"/>
</dbReference>
<evidence type="ECO:0000313" key="4">
    <source>
        <dbReference type="Proteomes" id="UP001596383"/>
    </source>
</evidence>
<evidence type="ECO:0000256" key="1">
    <source>
        <dbReference type="SAM" id="Phobius"/>
    </source>
</evidence>
<dbReference type="PANTHER" id="PTHR37938">
    <property type="entry name" value="BLL0215 PROTEIN"/>
    <property type="match status" value="1"/>
</dbReference>
<keyword evidence="4" id="KW-1185">Reference proteome</keyword>
<dbReference type="Proteomes" id="UP001596383">
    <property type="component" value="Unassembled WGS sequence"/>
</dbReference>
<keyword evidence="1" id="KW-0812">Transmembrane</keyword>
<reference evidence="3 4" key="1">
    <citation type="journal article" date="2019" name="Int. J. Syst. Evol. Microbiol.">
        <title>The Global Catalogue of Microorganisms (GCM) 10K type strain sequencing project: providing services to taxonomists for standard genome sequencing and annotation.</title>
        <authorList>
            <consortium name="The Broad Institute Genomics Platform"/>
            <consortium name="The Broad Institute Genome Sequencing Center for Infectious Disease"/>
            <person name="Wu L."/>
            <person name="Ma J."/>
        </authorList>
    </citation>
    <scope>NUCLEOTIDE SEQUENCE [LARGE SCALE GENOMIC DNA]</scope>
    <source>
        <strain evidence="3 4">LMG 29247</strain>
    </source>
</reference>
<accession>A0ABD5T0F5</accession>
<sequence length="187" mass="21028">MALIRPQENVEDADWLHLTEDENVQWSGRPSRFTILFTIIGGLLFVLGGIVGTLILLSVLDGQALPAWVGFLPLVLTLVGAGIVGKTYLEWLRLLYVITDEEIYVKHGLVSRDVTQIRLDRVQNTAYEQTILERVLSFGDVRVYTAGTSTEDITFRNVPNPEHIKSILTQLLSDQQRSDNRENPLSP</sequence>